<reference evidence="13" key="1">
    <citation type="journal article" date="2019" name="Int. J. Syst. Evol. Microbiol.">
        <title>The Global Catalogue of Microorganisms (GCM) 10K type strain sequencing project: providing services to taxonomists for standard genome sequencing and annotation.</title>
        <authorList>
            <consortium name="The Broad Institute Genomics Platform"/>
            <consortium name="The Broad Institute Genome Sequencing Center for Infectious Disease"/>
            <person name="Wu L."/>
            <person name="Ma J."/>
        </authorList>
    </citation>
    <scope>NUCLEOTIDE SEQUENCE [LARGE SCALE GENOMIC DNA]</scope>
    <source>
        <strain evidence="13">CGMCC 1.10759</strain>
    </source>
</reference>
<keyword evidence="4 12" id="KW-0808">Transferase</keyword>
<dbReference type="GO" id="GO:0016757">
    <property type="term" value="F:glycosyltransferase activity"/>
    <property type="evidence" value="ECO:0007669"/>
    <property type="project" value="UniProtKB-KW"/>
</dbReference>
<keyword evidence="3 12" id="KW-0328">Glycosyltransferase</keyword>
<dbReference type="Pfam" id="PF04138">
    <property type="entry name" value="GtrA_DPMS_TM"/>
    <property type="match status" value="1"/>
</dbReference>
<gene>
    <name evidence="12" type="ORF">ACFPN2_28110</name>
</gene>
<evidence type="ECO:0000259" key="11">
    <source>
        <dbReference type="Pfam" id="PF04138"/>
    </source>
</evidence>
<keyword evidence="6 9" id="KW-1133">Transmembrane helix</keyword>
<accession>A0ABV8SZD6</accession>
<evidence type="ECO:0000256" key="7">
    <source>
        <dbReference type="ARBA" id="ARBA00023136"/>
    </source>
</evidence>
<feature type="transmembrane region" description="Helical" evidence="9">
    <location>
        <begin position="305"/>
        <end position="331"/>
    </location>
</feature>
<evidence type="ECO:0000256" key="3">
    <source>
        <dbReference type="ARBA" id="ARBA00022676"/>
    </source>
</evidence>
<evidence type="ECO:0000259" key="10">
    <source>
        <dbReference type="Pfam" id="PF00535"/>
    </source>
</evidence>
<feature type="transmembrane region" description="Helical" evidence="9">
    <location>
        <begin position="242"/>
        <end position="263"/>
    </location>
</feature>
<dbReference type="CDD" id="cd06442">
    <property type="entry name" value="DPM1_like"/>
    <property type="match status" value="1"/>
</dbReference>
<evidence type="ECO:0000256" key="4">
    <source>
        <dbReference type="ARBA" id="ARBA00022679"/>
    </source>
</evidence>
<comment type="similarity">
    <text evidence="2">Belongs to the glycosyltransferase 2 family.</text>
</comment>
<keyword evidence="13" id="KW-1185">Reference proteome</keyword>
<dbReference type="RefSeq" id="WP_380602908.1">
    <property type="nucleotide sequence ID" value="NZ_JBHSDU010000015.1"/>
</dbReference>
<keyword evidence="5 9" id="KW-0812">Transmembrane</keyword>
<evidence type="ECO:0000256" key="1">
    <source>
        <dbReference type="ARBA" id="ARBA00004141"/>
    </source>
</evidence>
<evidence type="ECO:0000313" key="13">
    <source>
        <dbReference type="Proteomes" id="UP001595904"/>
    </source>
</evidence>
<dbReference type="PANTHER" id="PTHR43398:SF1">
    <property type="entry name" value="DOLICHOL-PHOSPHATE MANNOSYLTRANSFERASE SUBUNIT 1"/>
    <property type="match status" value="1"/>
</dbReference>
<feature type="transmembrane region" description="Helical" evidence="9">
    <location>
        <begin position="337"/>
        <end position="361"/>
    </location>
</feature>
<dbReference type="PANTHER" id="PTHR43398">
    <property type="entry name" value="DOLICHOL-PHOSPHATE MANNOSYLTRANSFERASE SUBUNIT 1"/>
    <property type="match status" value="1"/>
</dbReference>
<name>A0ABV8SZD6_9GAMM</name>
<evidence type="ECO:0000256" key="2">
    <source>
        <dbReference type="ARBA" id="ARBA00006739"/>
    </source>
</evidence>
<evidence type="ECO:0000313" key="12">
    <source>
        <dbReference type="EMBL" id="MFC4312981.1"/>
    </source>
</evidence>
<dbReference type="Gene3D" id="3.90.550.10">
    <property type="entry name" value="Spore Coat Polysaccharide Biosynthesis Protein SpsA, Chain A"/>
    <property type="match status" value="1"/>
</dbReference>
<organism evidence="12 13">
    <name type="scientific">Steroidobacter flavus</name>
    <dbReference type="NCBI Taxonomy" id="1842136"/>
    <lineage>
        <taxon>Bacteria</taxon>
        <taxon>Pseudomonadati</taxon>
        <taxon>Pseudomonadota</taxon>
        <taxon>Gammaproteobacteria</taxon>
        <taxon>Steroidobacterales</taxon>
        <taxon>Steroidobacteraceae</taxon>
        <taxon>Steroidobacter</taxon>
    </lineage>
</organism>
<feature type="transmembrane region" description="Helical" evidence="9">
    <location>
        <begin position="269"/>
        <end position="293"/>
    </location>
</feature>
<dbReference type="InterPro" id="IPR001173">
    <property type="entry name" value="Glyco_trans_2-like"/>
</dbReference>
<proteinExistence type="inferred from homology"/>
<feature type="domain" description="GtrA/DPMS transmembrane" evidence="11">
    <location>
        <begin position="248"/>
        <end position="361"/>
    </location>
</feature>
<comment type="subcellular location">
    <subcellularLocation>
        <location evidence="1">Membrane</location>
        <topology evidence="1">Multi-pass membrane protein</topology>
    </subcellularLocation>
</comment>
<evidence type="ECO:0000256" key="5">
    <source>
        <dbReference type="ARBA" id="ARBA00022692"/>
    </source>
</evidence>
<feature type="region of interest" description="Disordered" evidence="8">
    <location>
        <begin position="376"/>
        <end position="397"/>
    </location>
</feature>
<evidence type="ECO:0000256" key="8">
    <source>
        <dbReference type="SAM" id="MobiDB-lite"/>
    </source>
</evidence>
<dbReference type="InterPro" id="IPR029044">
    <property type="entry name" value="Nucleotide-diphossugar_trans"/>
</dbReference>
<dbReference type="InterPro" id="IPR039528">
    <property type="entry name" value="DPM1-like"/>
</dbReference>
<evidence type="ECO:0000256" key="6">
    <source>
        <dbReference type="ARBA" id="ARBA00022989"/>
    </source>
</evidence>
<dbReference type="SUPFAM" id="SSF53448">
    <property type="entry name" value="Nucleotide-diphospho-sugar transferases"/>
    <property type="match status" value="1"/>
</dbReference>
<dbReference type="EC" id="2.4.-.-" evidence="12"/>
<dbReference type="InterPro" id="IPR007267">
    <property type="entry name" value="GtrA_DPMS_TM"/>
</dbReference>
<sequence>MSHSGPILAIIVPTFNEVDNVGRLVSELIDVLKDIEWEVIFVDDNSPDGTATKVRRISHSESRVRCVHRIGRRGLSTACIEGMLASSAPYLVVMDCDLQHDPAILNEMFRLLMDDEADVVIGSRYIEGGGCGAWSKRRYRISRAATLIGRWVLSADLKDPMSNFFGMRREVFDEAAAGLSGLSFKILLDILMTVRRPLRLRELPFVLGERQAGNSKFEVVVAWEFMMLLADKTIGSYIPVRLLALMTSGAILAISHLAMFALAHSVLGIGFVAAGALSATLSMTISYAISNVVTYRDRQKHGIRWFAGLAYFMTICSIGAATNVIFAGYLFNRGVDWFLAALVGVLLWLAWNLTAMSSYVWGLGKQFAAQTARPTSGILRGSEPDQKSDPSGEMNAW</sequence>
<protein>
    <submittedName>
        <fullName evidence="12">Glycosyltransferase</fullName>
        <ecNumber evidence="12">2.4.-.-</ecNumber>
    </submittedName>
</protein>
<keyword evidence="7 9" id="KW-0472">Membrane</keyword>
<evidence type="ECO:0000256" key="9">
    <source>
        <dbReference type="SAM" id="Phobius"/>
    </source>
</evidence>
<dbReference type="Proteomes" id="UP001595904">
    <property type="component" value="Unassembled WGS sequence"/>
</dbReference>
<comment type="caution">
    <text evidence="12">The sequence shown here is derived from an EMBL/GenBank/DDBJ whole genome shotgun (WGS) entry which is preliminary data.</text>
</comment>
<feature type="domain" description="Glycosyltransferase 2-like" evidence="10">
    <location>
        <begin position="10"/>
        <end position="174"/>
    </location>
</feature>
<dbReference type="Pfam" id="PF00535">
    <property type="entry name" value="Glycos_transf_2"/>
    <property type="match status" value="1"/>
</dbReference>
<dbReference type="EMBL" id="JBHSDU010000015">
    <property type="protein sequence ID" value="MFC4312981.1"/>
    <property type="molecule type" value="Genomic_DNA"/>
</dbReference>